<protein>
    <recommendedName>
        <fullName evidence="2">Solute-binding protein family 3/N-terminal domain-containing protein</fullName>
    </recommendedName>
</protein>
<dbReference type="Pfam" id="PF12974">
    <property type="entry name" value="Phosphonate-bd"/>
    <property type="match status" value="1"/>
</dbReference>
<dbReference type="AlphaFoldDB" id="A0A1F6TGI6"/>
<reference evidence="3 4" key="1">
    <citation type="journal article" date="2016" name="Nat. Commun.">
        <title>Thousands of microbial genomes shed light on interconnected biogeochemical processes in an aquifer system.</title>
        <authorList>
            <person name="Anantharaman K."/>
            <person name="Brown C.T."/>
            <person name="Hug L.A."/>
            <person name="Sharon I."/>
            <person name="Castelle C.J."/>
            <person name="Probst A.J."/>
            <person name="Thomas B.C."/>
            <person name="Singh A."/>
            <person name="Wilkins M.J."/>
            <person name="Karaoz U."/>
            <person name="Brodie E.L."/>
            <person name="Williams K.H."/>
            <person name="Hubbard S.S."/>
            <person name="Banfield J.F."/>
        </authorList>
    </citation>
    <scope>NUCLEOTIDE SEQUENCE [LARGE SCALE GENOMIC DNA]</scope>
</reference>
<comment type="caution">
    <text evidence="3">The sequence shown here is derived from an EMBL/GenBank/DDBJ whole genome shotgun (WGS) entry which is preliminary data.</text>
</comment>
<feature type="domain" description="Solute-binding protein family 3/N-terminal" evidence="2">
    <location>
        <begin position="25"/>
        <end position="249"/>
    </location>
</feature>
<gene>
    <name evidence="3" type="ORF">A2V92_00585</name>
</gene>
<sequence>MDCPNILKALALGASLLIAGQASAELVLSTQPRGPHTEVDRPFEELASYLTKLTGAAVSYRYMDDWLTYATEMQSGQYDIAFDGPAFVSWRMRNQNHEVLAKIAGDSVRHVVVVKKDNNRIKSIHDLAGHTVCGRPTPNLASLVLLKEFTNPMRQPIIVPAESYDDAFQKMLAGRCTGALVGESRFKKYSDEDRDMAKVVFTSEPLPTPAITAGPRVTPEQKHKIVEALTSPEASKHIGAFLKKYAGDKPFVAANPAEYRPHYILLRNERGFENHAGTGR</sequence>
<organism evidence="3 4">
    <name type="scientific">Candidatus Muproteobacteria bacterium RBG_16_65_31</name>
    <dbReference type="NCBI Taxonomy" id="1817759"/>
    <lineage>
        <taxon>Bacteria</taxon>
        <taxon>Pseudomonadati</taxon>
        <taxon>Pseudomonadota</taxon>
        <taxon>Candidatus Muproteobacteria</taxon>
    </lineage>
</organism>
<proteinExistence type="predicted"/>
<accession>A0A1F6TGI6</accession>
<dbReference type="PANTHER" id="PTHR35841:SF1">
    <property type="entry name" value="PHOSPHONATES-BINDING PERIPLASMIC PROTEIN"/>
    <property type="match status" value="1"/>
</dbReference>
<dbReference type="EMBL" id="MFST01000063">
    <property type="protein sequence ID" value="OGI44240.1"/>
    <property type="molecule type" value="Genomic_DNA"/>
</dbReference>
<dbReference type="SMART" id="SM00062">
    <property type="entry name" value="PBPb"/>
    <property type="match status" value="1"/>
</dbReference>
<feature type="signal peptide" evidence="1">
    <location>
        <begin position="1"/>
        <end position="24"/>
    </location>
</feature>
<dbReference type="SUPFAM" id="SSF53850">
    <property type="entry name" value="Periplasmic binding protein-like II"/>
    <property type="match status" value="1"/>
</dbReference>
<name>A0A1F6TGI6_9PROT</name>
<evidence type="ECO:0000256" key="1">
    <source>
        <dbReference type="SAM" id="SignalP"/>
    </source>
</evidence>
<dbReference type="InterPro" id="IPR001638">
    <property type="entry name" value="Solute-binding_3/MltF_N"/>
</dbReference>
<dbReference type="Gene3D" id="3.40.190.10">
    <property type="entry name" value="Periplasmic binding protein-like II"/>
    <property type="match status" value="2"/>
</dbReference>
<feature type="chain" id="PRO_5009225508" description="Solute-binding protein family 3/N-terminal domain-containing protein" evidence="1">
    <location>
        <begin position="25"/>
        <end position="280"/>
    </location>
</feature>
<evidence type="ECO:0000259" key="2">
    <source>
        <dbReference type="SMART" id="SM00062"/>
    </source>
</evidence>
<keyword evidence="1" id="KW-0732">Signal</keyword>
<dbReference type="Proteomes" id="UP000179344">
    <property type="component" value="Unassembled WGS sequence"/>
</dbReference>
<evidence type="ECO:0000313" key="3">
    <source>
        <dbReference type="EMBL" id="OGI44240.1"/>
    </source>
</evidence>
<evidence type="ECO:0000313" key="4">
    <source>
        <dbReference type="Proteomes" id="UP000179344"/>
    </source>
</evidence>
<dbReference type="PANTHER" id="PTHR35841">
    <property type="entry name" value="PHOSPHONATES-BINDING PERIPLASMIC PROTEIN"/>
    <property type="match status" value="1"/>
</dbReference>